<evidence type="ECO:0000256" key="2">
    <source>
        <dbReference type="ARBA" id="ARBA00006035"/>
    </source>
</evidence>
<dbReference type="GO" id="GO:0043625">
    <property type="term" value="C:delta DNA polymerase complex"/>
    <property type="evidence" value="ECO:0007669"/>
    <property type="project" value="TreeGrafter"/>
</dbReference>
<name>A0A0A1WFC1_ZEUCU</name>
<dbReference type="GO" id="GO:0003677">
    <property type="term" value="F:DNA binding"/>
    <property type="evidence" value="ECO:0007669"/>
    <property type="project" value="InterPro"/>
</dbReference>
<dbReference type="InterPro" id="IPR007185">
    <property type="entry name" value="DNA_pol_a/d/e_bsu"/>
</dbReference>
<keyword evidence="3" id="KW-0235">DNA replication</keyword>
<dbReference type="Pfam" id="PF04042">
    <property type="entry name" value="DNA_pol_E_B"/>
    <property type="match status" value="1"/>
</dbReference>
<accession>A0A0A1WFC1</accession>
<evidence type="ECO:0000256" key="1">
    <source>
        <dbReference type="ARBA" id="ARBA00004123"/>
    </source>
</evidence>
<organism evidence="7">
    <name type="scientific">Zeugodacus cucurbitae</name>
    <name type="common">Melon fruit fly</name>
    <name type="synonym">Bactrocera cucurbitae</name>
    <dbReference type="NCBI Taxonomy" id="28588"/>
    <lineage>
        <taxon>Eukaryota</taxon>
        <taxon>Metazoa</taxon>
        <taxon>Ecdysozoa</taxon>
        <taxon>Arthropoda</taxon>
        <taxon>Hexapoda</taxon>
        <taxon>Insecta</taxon>
        <taxon>Pterygota</taxon>
        <taxon>Neoptera</taxon>
        <taxon>Endopterygota</taxon>
        <taxon>Diptera</taxon>
        <taxon>Brachycera</taxon>
        <taxon>Muscomorpha</taxon>
        <taxon>Tephritoidea</taxon>
        <taxon>Tephritidae</taxon>
        <taxon>Zeugodacus</taxon>
        <taxon>Zeugodacus</taxon>
    </lineage>
</organism>
<evidence type="ECO:0000259" key="5">
    <source>
        <dbReference type="Pfam" id="PF04042"/>
    </source>
</evidence>
<feature type="domain" description="DNA polymerase alpha/delta/epsilon subunit B" evidence="5">
    <location>
        <begin position="175"/>
        <end position="382"/>
    </location>
</feature>
<dbReference type="PANTHER" id="PTHR10416">
    <property type="entry name" value="DNA POLYMERASE DELTA SUBUNIT 2"/>
    <property type="match status" value="1"/>
</dbReference>
<dbReference type="InterPro" id="IPR024826">
    <property type="entry name" value="DNA_pol_delta/II_ssu"/>
</dbReference>
<sequence>MLSRSNSVYEDLSSKFRLTSFDYHKQYSHFYAHRLREMTSLLLPLVEEHWSNNYTVKKLCDLREEQTETCIIIGTIYKHQAHKPSILREISEENQLAPQPPREHYAELEDKLILEDELQRVRLYGKVDGRLMASGIVCAVLGSIEEDGRFDVEEILYYEAGPQKPLSNKGYGRKVVLLSGINCTGVDNCIDALNIFQHWLCGNMFGKPNSQIVRVIVAGNSVGTAAEEIQTTSLQSRNNENNGAVEAIRSIDNWFASWSKSVSMDVMPGAHDPANFMLPQQPFHQFMFPKASQSASFRSVPNPYAFSLDNTTIVGCSGQNINDLLRCTMIEKPLEALRSTLVWGHLAPTAPDTLACYPYIDTDPLILQECPHVYFAGNCDVFETDIHKGSKNQTTRLVCVPSFSKTQSIAVVDLDTLDCIEIKFKTDIE</sequence>
<dbReference type="CDD" id="cd07387">
    <property type="entry name" value="MPP_PolD2_C"/>
    <property type="match status" value="1"/>
</dbReference>
<evidence type="ECO:0000259" key="6">
    <source>
        <dbReference type="Pfam" id="PF18018"/>
    </source>
</evidence>
<evidence type="ECO:0000256" key="3">
    <source>
        <dbReference type="ARBA" id="ARBA00022705"/>
    </source>
</evidence>
<feature type="domain" description="DNA polymerase delta subunit OB-fold" evidence="6">
    <location>
        <begin position="26"/>
        <end position="155"/>
    </location>
</feature>
<proteinExistence type="inferred from homology"/>
<dbReference type="GO" id="GO:0006271">
    <property type="term" value="P:DNA strand elongation involved in DNA replication"/>
    <property type="evidence" value="ECO:0007669"/>
    <property type="project" value="TreeGrafter"/>
</dbReference>
<dbReference type="EMBL" id="GBXI01017112">
    <property type="protein sequence ID" value="JAC97179.1"/>
    <property type="molecule type" value="Transcribed_RNA"/>
</dbReference>
<dbReference type="Gene3D" id="3.60.21.50">
    <property type="match status" value="1"/>
</dbReference>
<dbReference type="InterPro" id="IPR040663">
    <property type="entry name" value="DNA_pol_D_N"/>
</dbReference>
<reference evidence="7" key="2">
    <citation type="journal article" date="2015" name="Gigascience">
        <title>Reconstructing a comprehensive transcriptome assembly of a white-pupal translocated strain of the pest fruit fly Bactrocera cucurbitae.</title>
        <authorList>
            <person name="Sim S.B."/>
            <person name="Calla B."/>
            <person name="Hall B."/>
            <person name="DeRego T."/>
            <person name="Geib S.M."/>
        </authorList>
    </citation>
    <scope>NUCLEOTIDE SEQUENCE</scope>
</reference>
<reference evidence="7" key="1">
    <citation type="submission" date="2014-11" db="EMBL/GenBank/DDBJ databases">
        <authorList>
            <person name="Geib S."/>
        </authorList>
    </citation>
    <scope>NUCLEOTIDE SEQUENCE</scope>
</reference>
<comment type="similarity">
    <text evidence="2">Belongs to the DNA polymerase delta/II small subunit family.</text>
</comment>
<dbReference type="PANTHER" id="PTHR10416:SF0">
    <property type="entry name" value="DNA POLYMERASE DELTA SUBUNIT 2"/>
    <property type="match status" value="1"/>
</dbReference>
<evidence type="ECO:0000256" key="4">
    <source>
        <dbReference type="ARBA" id="ARBA00023242"/>
    </source>
</evidence>
<dbReference type="Gene3D" id="2.40.50.430">
    <property type="match status" value="1"/>
</dbReference>
<evidence type="ECO:0000313" key="7">
    <source>
        <dbReference type="EMBL" id="JAC97179.1"/>
    </source>
</evidence>
<dbReference type="InterPro" id="IPR041863">
    <property type="entry name" value="PolD2_C"/>
</dbReference>
<gene>
    <name evidence="7" type="primary">CG12018</name>
    <name evidence="7" type="ORF">g.7074</name>
</gene>
<protein>
    <submittedName>
        <fullName evidence="7">DNA polymerase delta small subunit</fullName>
    </submittedName>
</protein>
<dbReference type="Pfam" id="PF18018">
    <property type="entry name" value="DNA_pol_D_N"/>
    <property type="match status" value="1"/>
</dbReference>
<dbReference type="AlphaFoldDB" id="A0A0A1WFC1"/>
<keyword evidence="4" id="KW-0539">Nucleus</keyword>
<comment type="subcellular location">
    <subcellularLocation>
        <location evidence="1">Nucleus</location>
    </subcellularLocation>
</comment>